<evidence type="ECO:0000256" key="3">
    <source>
        <dbReference type="ARBA" id="ARBA00022692"/>
    </source>
</evidence>
<keyword evidence="3 6" id="KW-0812">Transmembrane</keyword>
<evidence type="ECO:0000313" key="8">
    <source>
        <dbReference type="Proteomes" id="UP000199687"/>
    </source>
</evidence>
<protein>
    <submittedName>
        <fullName evidence="7">Membrane protein involved in the export of O-antigen and teichoic acid</fullName>
    </submittedName>
</protein>
<reference evidence="7 8" key="1">
    <citation type="submission" date="2016-10" db="EMBL/GenBank/DDBJ databases">
        <authorList>
            <person name="de Groot N.N."/>
        </authorList>
    </citation>
    <scope>NUCLEOTIDE SEQUENCE [LARGE SCALE GENOMIC DNA]</scope>
    <source>
        <strain evidence="7 8">CGMCC 1.7727</strain>
    </source>
</reference>
<accession>A0A1H9R9Y4</accession>
<feature type="transmembrane region" description="Helical" evidence="6">
    <location>
        <begin position="313"/>
        <end position="337"/>
    </location>
</feature>
<keyword evidence="5 6" id="KW-0472">Membrane</keyword>
<dbReference type="PANTHER" id="PTHR30250">
    <property type="entry name" value="PST FAMILY PREDICTED COLANIC ACID TRANSPORTER"/>
    <property type="match status" value="1"/>
</dbReference>
<dbReference type="Proteomes" id="UP000199687">
    <property type="component" value="Unassembled WGS sequence"/>
</dbReference>
<feature type="transmembrane region" description="Helical" evidence="6">
    <location>
        <begin position="377"/>
        <end position="400"/>
    </location>
</feature>
<keyword evidence="8" id="KW-1185">Reference proteome</keyword>
<proteinExistence type="predicted"/>
<dbReference type="RefSeq" id="WP_089740630.1">
    <property type="nucleotide sequence ID" value="NZ_FOGL01000008.1"/>
</dbReference>
<dbReference type="Pfam" id="PF13440">
    <property type="entry name" value="Polysacc_synt_3"/>
    <property type="match status" value="1"/>
</dbReference>
<dbReference type="AlphaFoldDB" id="A0A1H9R9Y4"/>
<evidence type="ECO:0000256" key="2">
    <source>
        <dbReference type="ARBA" id="ARBA00022475"/>
    </source>
</evidence>
<evidence type="ECO:0000256" key="5">
    <source>
        <dbReference type="ARBA" id="ARBA00023136"/>
    </source>
</evidence>
<evidence type="ECO:0000256" key="4">
    <source>
        <dbReference type="ARBA" id="ARBA00022989"/>
    </source>
</evidence>
<dbReference type="GO" id="GO:0005886">
    <property type="term" value="C:plasma membrane"/>
    <property type="evidence" value="ECO:0007669"/>
    <property type="project" value="UniProtKB-SubCell"/>
</dbReference>
<dbReference type="OrthoDB" id="109075at2"/>
<dbReference type="EMBL" id="FOGL01000008">
    <property type="protein sequence ID" value="SER69490.1"/>
    <property type="molecule type" value="Genomic_DNA"/>
</dbReference>
<feature type="transmembrane region" description="Helical" evidence="6">
    <location>
        <begin position="406"/>
        <end position="428"/>
    </location>
</feature>
<feature type="transmembrane region" description="Helical" evidence="6">
    <location>
        <begin position="46"/>
        <end position="69"/>
    </location>
</feature>
<keyword evidence="4 6" id="KW-1133">Transmembrane helix</keyword>
<feature type="transmembrane region" description="Helical" evidence="6">
    <location>
        <begin position="156"/>
        <end position="175"/>
    </location>
</feature>
<organism evidence="7 8">
    <name type="scientific">Gracilibacillus ureilyticus</name>
    <dbReference type="NCBI Taxonomy" id="531814"/>
    <lineage>
        <taxon>Bacteria</taxon>
        <taxon>Bacillati</taxon>
        <taxon>Bacillota</taxon>
        <taxon>Bacilli</taxon>
        <taxon>Bacillales</taxon>
        <taxon>Bacillaceae</taxon>
        <taxon>Gracilibacillus</taxon>
    </lineage>
</organism>
<feature type="transmembrane region" description="Helical" evidence="6">
    <location>
        <begin position="81"/>
        <end position="102"/>
    </location>
</feature>
<comment type="subcellular location">
    <subcellularLocation>
        <location evidence="1">Cell membrane</location>
        <topology evidence="1">Multi-pass membrane protein</topology>
    </subcellularLocation>
</comment>
<feature type="transmembrane region" description="Helical" evidence="6">
    <location>
        <begin position="122"/>
        <end position="144"/>
    </location>
</feature>
<dbReference type="STRING" id="531814.SAMN04487944_10883"/>
<dbReference type="InterPro" id="IPR050833">
    <property type="entry name" value="Poly_Biosynth_Transport"/>
</dbReference>
<evidence type="ECO:0000256" key="1">
    <source>
        <dbReference type="ARBA" id="ARBA00004651"/>
    </source>
</evidence>
<gene>
    <name evidence="7" type="ORF">SAMN04487944_10883</name>
</gene>
<name>A0A1H9R9Y4_9BACI</name>
<feature type="transmembrane region" description="Helical" evidence="6">
    <location>
        <begin position="12"/>
        <end position="34"/>
    </location>
</feature>
<evidence type="ECO:0000313" key="7">
    <source>
        <dbReference type="EMBL" id="SER69490.1"/>
    </source>
</evidence>
<feature type="transmembrane region" description="Helical" evidence="6">
    <location>
        <begin position="349"/>
        <end position="370"/>
    </location>
</feature>
<dbReference type="PANTHER" id="PTHR30250:SF11">
    <property type="entry name" value="O-ANTIGEN TRANSPORTER-RELATED"/>
    <property type="match status" value="1"/>
</dbReference>
<feature type="transmembrane region" description="Helical" evidence="6">
    <location>
        <begin position="181"/>
        <end position="201"/>
    </location>
</feature>
<evidence type="ECO:0000256" key="6">
    <source>
        <dbReference type="SAM" id="Phobius"/>
    </source>
</evidence>
<sequence>MKKYRGKLLQNKFLKNVFILVGGTVFAQGLIVLSSPILTRMYTPEAFGILATFISIISILNSVVSLRYELALPLTRTKKELINLFGFNMLLICVVAFVYWILFVCFGEYIFSLLEVEDFINLLIWLIPFTVLFLGFTNNIIYFFIRMEKFKGITNIKVGTSIGKVVSQLLLGGISNSGFGLIAGDIIGRIIGALIGSYLMVKANLKQSYQMVKSYLSFESMKTAAANFKKFPMYSMPAGLINSLSTHSTPIMLTFAYDPVVAGFYALTQRVLGLPSSLVSQSISQVYLHEAPKLLKEDIRHVRNLYLKTAKNLLLFGGIPIILLAVYGEPAFSFIFGEEWSDSGVYMQILALLFIGQFTVVPLSQTLNILGKQHVQLVWDIGRVLVSLATIIVPSRFFYWEAERTLLIFSISMFLLYSVLFYLSLHYLQKNKKLVKRNLYDK</sequence>
<keyword evidence="2" id="KW-1003">Cell membrane</keyword>